<proteinExistence type="predicted"/>
<evidence type="ECO:0000313" key="2">
    <source>
        <dbReference type="Proteomes" id="UP000001411"/>
    </source>
</evidence>
<dbReference type="PANTHER" id="PTHR33639">
    <property type="entry name" value="THIOL-DISULFIDE OXIDOREDUCTASE DCC"/>
    <property type="match status" value="1"/>
</dbReference>
<dbReference type="AlphaFoldDB" id="A0A0H2VJM6"/>
<dbReference type="eggNOG" id="COG3011">
    <property type="taxonomic scope" value="Bacteria"/>
</dbReference>
<protein>
    <recommendedName>
        <fullName evidence="3">DUF393 domain-containing protein</fullName>
    </recommendedName>
</protein>
<name>A0A0H2VJM6_STAES</name>
<accession>A0A0H2VJM6</accession>
<organism evidence="1 2">
    <name type="scientific">Staphylococcus epidermidis (strain ATCC 12228 / FDA PCI 1200)</name>
    <dbReference type="NCBI Taxonomy" id="176280"/>
    <lineage>
        <taxon>Bacteria</taxon>
        <taxon>Bacillati</taxon>
        <taxon>Bacillota</taxon>
        <taxon>Bacilli</taxon>
        <taxon>Bacillales</taxon>
        <taxon>Staphylococcaceae</taxon>
        <taxon>Staphylococcus</taxon>
    </lineage>
</organism>
<dbReference type="Pfam" id="PF04134">
    <property type="entry name" value="DCC1-like"/>
    <property type="match status" value="1"/>
</dbReference>
<evidence type="ECO:0000313" key="1">
    <source>
        <dbReference type="EMBL" id="AAO05338.1"/>
    </source>
</evidence>
<dbReference type="GeneID" id="50018162"/>
<dbReference type="InterPro" id="IPR007263">
    <property type="entry name" value="DCC1-like"/>
</dbReference>
<dbReference type="KEGG" id="sep:SE_1739"/>
<dbReference type="PATRIC" id="fig|176280.10.peg.1699"/>
<dbReference type="EMBL" id="AE015929">
    <property type="protein sequence ID" value="AAO05338.1"/>
    <property type="molecule type" value="Genomic_DNA"/>
</dbReference>
<dbReference type="GO" id="GO:0015035">
    <property type="term" value="F:protein-disulfide reductase activity"/>
    <property type="evidence" value="ECO:0007669"/>
    <property type="project" value="InterPro"/>
</dbReference>
<dbReference type="InterPro" id="IPR052927">
    <property type="entry name" value="DCC_oxidoreductase"/>
</dbReference>
<dbReference type="PANTHER" id="PTHR33639:SF2">
    <property type="entry name" value="DUF393 DOMAIN-CONTAINING PROTEIN"/>
    <property type="match status" value="1"/>
</dbReference>
<dbReference type="HOGENOM" id="CLU_092206_2_0_9"/>
<dbReference type="Proteomes" id="UP000001411">
    <property type="component" value="Chromosome"/>
</dbReference>
<evidence type="ECO:0008006" key="3">
    <source>
        <dbReference type="Google" id="ProtNLM"/>
    </source>
</evidence>
<sequence length="136" mass="15979">MPIIYYDGNCVYCYNYAIWLIQNGLSHKYEFATIKGQIGKQFFENYPDAQNKNSVILQKGNHLEFESQAVATLISSLPNHSKFLGIGLRLIPKPLRDLGYRLFANNRDKMWKTHWHKPTDYEKSFFLDDNEKIKLT</sequence>
<gene>
    <name evidence="1" type="ordered locus">SE_1739</name>
</gene>
<dbReference type="OrthoDB" id="9785438at2"/>
<reference evidence="1 2" key="1">
    <citation type="journal article" date="2003" name="Mol. Microbiol.">
        <title>Genome-based analysis of virulence genes in a non-biofilm-forming Staphylococcus epidermidis strain (ATCC 12228).</title>
        <authorList>
            <person name="Zhang Y.Q."/>
            <person name="Ren S.X."/>
            <person name="Li H.L."/>
            <person name="Wang Y.X."/>
            <person name="Fu G."/>
            <person name="Yang J."/>
            <person name="Qin Z.Q."/>
            <person name="Miao Y.G."/>
            <person name="Wang W.Y."/>
            <person name="Chen R.S."/>
            <person name="Shen Y."/>
            <person name="Chen Z."/>
            <person name="Yuan Z.H."/>
            <person name="Zhao G.P."/>
            <person name="Qu D."/>
            <person name="Danchin A."/>
            <person name="Wen Y.M."/>
        </authorList>
    </citation>
    <scope>NUCLEOTIDE SEQUENCE [LARGE SCALE GENOMIC DNA]</scope>
    <source>
        <strain evidence="2">ATCC 12228 / FDA PCI 1200</strain>
    </source>
</reference>
<dbReference type="RefSeq" id="WP_001829885.1">
    <property type="nucleotide sequence ID" value="NC_004461.1"/>
</dbReference>